<protein>
    <submittedName>
        <fullName evidence="10">Acyl-CoA/acyl-ACP dehydrogenase</fullName>
    </submittedName>
</protein>
<evidence type="ECO:0000259" key="8">
    <source>
        <dbReference type="Pfam" id="PF02770"/>
    </source>
</evidence>
<gene>
    <name evidence="10" type="ORF">HF577_22070</name>
</gene>
<name>A0ABX1RHA8_9PSEU</name>
<dbReference type="Gene3D" id="1.20.140.10">
    <property type="entry name" value="Butyryl-CoA Dehydrogenase, subunit A, domain 3"/>
    <property type="match status" value="1"/>
</dbReference>
<dbReference type="InterPro" id="IPR050741">
    <property type="entry name" value="Acyl-CoA_dehydrogenase"/>
</dbReference>
<dbReference type="SUPFAM" id="SSF56645">
    <property type="entry name" value="Acyl-CoA dehydrogenase NM domain-like"/>
    <property type="match status" value="1"/>
</dbReference>
<dbReference type="CDD" id="cd00567">
    <property type="entry name" value="ACAD"/>
    <property type="match status" value="1"/>
</dbReference>
<evidence type="ECO:0000256" key="2">
    <source>
        <dbReference type="ARBA" id="ARBA00009347"/>
    </source>
</evidence>
<organism evidence="10 11">
    <name type="scientific">Pseudonocardia xinjiangensis</name>
    <dbReference type="NCBI Taxonomy" id="75289"/>
    <lineage>
        <taxon>Bacteria</taxon>
        <taxon>Bacillati</taxon>
        <taxon>Actinomycetota</taxon>
        <taxon>Actinomycetes</taxon>
        <taxon>Pseudonocardiales</taxon>
        <taxon>Pseudonocardiaceae</taxon>
        <taxon>Pseudonocardia</taxon>
    </lineage>
</organism>
<dbReference type="InterPro" id="IPR013786">
    <property type="entry name" value="AcylCoA_DH/ox_N"/>
</dbReference>
<accession>A0ABX1RHA8</accession>
<evidence type="ECO:0000256" key="3">
    <source>
        <dbReference type="ARBA" id="ARBA00022630"/>
    </source>
</evidence>
<feature type="domain" description="Acyl-CoA dehydrogenase/oxidase C-terminal" evidence="7">
    <location>
        <begin position="232"/>
        <end position="379"/>
    </location>
</feature>
<evidence type="ECO:0000256" key="4">
    <source>
        <dbReference type="ARBA" id="ARBA00022827"/>
    </source>
</evidence>
<dbReference type="EMBL" id="JAAXKY010000078">
    <property type="protein sequence ID" value="NMH79767.1"/>
    <property type="molecule type" value="Genomic_DNA"/>
</dbReference>
<dbReference type="InterPro" id="IPR037069">
    <property type="entry name" value="AcylCoA_DH/ox_N_sf"/>
</dbReference>
<keyword evidence="3 6" id="KW-0285">Flavoprotein</keyword>
<keyword evidence="11" id="KW-1185">Reference proteome</keyword>
<dbReference type="Pfam" id="PF02771">
    <property type="entry name" value="Acyl-CoA_dh_N"/>
    <property type="match status" value="1"/>
</dbReference>
<dbReference type="InterPro" id="IPR009075">
    <property type="entry name" value="AcylCo_DH/oxidase_C"/>
</dbReference>
<dbReference type="InterPro" id="IPR009100">
    <property type="entry name" value="AcylCoA_DH/oxidase_NM_dom_sf"/>
</dbReference>
<feature type="domain" description="Acyl-CoA dehydrogenase/oxidase N-terminal" evidence="9">
    <location>
        <begin position="6"/>
        <end position="116"/>
    </location>
</feature>
<dbReference type="Gene3D" id="2.40.110.10">
    <property type="entry name" value="Butyryl-CoA Dehydrogenase, subunit A, domain 2"/>
    <property type="match status" value="1"/>
</dbReference>
<comment type="similarity">
    <text evidence="2 6">Belongs to the acyl-CoA dehydrogenase family.</text>
</comment>
<evidence type="ECO:0000313" key="11">
    <source>
        <dbReference type="Proteomes" id="UP001296706"/>
    </source>
</evidence>
<dbReference type="Pfam" id="PF00441">
    <property type="entry name" value="Acyl-CoA_dh_1"/>
    <property type="match status" value="1"/>
</dbReference>
<keyword evidence="4 6" id="KW-0274">FAD</keyword>
<dbReference type="Gene3D" id="1.10.540.10">
    <property type="entry name" value="Acyl-CoA dehydrogenase/oxidase, N-terminal domain"/>
    <property type="match status" value="1"/>
</dbReference>
<dbReference type="Proteomes" id="UP001296706">
    <property type="component" value="Unassembled WGS sequence"/>
</dbReference>
<evidence type="ECO:0000256" key="6">
    <source>
        <dbReference type="RuleBase" id="RU362125"/>
    </source>
</evidence>
<reference evidence="10 11" key="1">
    <citation type="submission" date="2020-04" db="EMBL/GenBank/DDBJ databases">
        <authorList>
            <person name="Klaysubun C."/>
            <person name="Duangmal K."/>
            <person name="Lipun K."/>
        </authorList>
    </citation>
    <scope>NUCLEOTIDE SEQUENCE [LARGE SCALE GENOMIC DNA]</scope>
    <source>
        <strain evidence="10 11">JCM 11839</strain>
    </source>
</reference>
<evidence type="ECO:0000259" key="7">
    <source>
        <dbReference type="Pfam" id="PF00441"/>
    </source>
</evidence>
<comment type="cofactor">
    <cofactor evidence="1 6">
        <name>FAD</name>
        <dbReference type="ChEBI" id="CHEBI:57692"/>
    </cofactor>
</comment>
<dbReference type="InterPro" id="IPR046373">
    <property type="entry name" value="Acyl-CoA_Oxase/DH_mid-dom_sf"/>
</dbReference>
<sequence>MDLRETDEQRLLRSSVAAMAAKYGHGYLLEKARTGAKTTELWADAAAAGYLGVAVPAEYGGGGAGMVELTIVAEEIAAAGCPLLLIVVSPAIAASVIARSGTTDQKERWLPRFADGSVRMSFAITEPDAGSNSHRITTTARRDPDGGGWRLSGTKYYISGVDETDATLVVARLEDAAAGTLRPAMFIVPTDTPGMTYQPIEMAIHSPEKQFTIYFDDAFVPDDALVGGEEAGLAALFAGLNPERITVAAYVNGLARYALRKGAAYARDRTVWQAPIGSHQAIAHPLAKAHVEVELARLATTRAAWLYDEGDQTAAGEAANMAKYAAAEAAINAVDAAVQAHGGNGMSVEYGVGTLIGAVRATRIAPVSREMILNYIAQHSLGLPRSY</sequence>
<dbReference type="RefSeq" id="WP_169397832.1">
    <property type="nucleotide sequence ID" value="NZ_BAAAJH010000003.1"/>
</dbReference>
<dbReference type="InterPro" id="IPR036250">
    <property type="entry name" value="AcylCo_DH-like_C"/>
</dbReference>
<proteinExistence type="inferred from homology"/>
<evidence type="ECO:0000313" key="10">
    <source>
        <dbReference type="EMBL" id="NMH79767.1"/>
    </source>
</evidence>
<evidence type="ECO:0000259" key="9">
    <source>
        <dbReference type="Pfam" id="PF02771"/>
    </source>
</evidence>
<dbReference type="Pfam" id="PF02770">
    <property type="entry name" value="Acyl-CoA_dh_M"/>
    <property type="match status" value="1"/>
</dbReference>
<dbReference type="PIRSF" id="PIRSF016578">
    <property type="entry name" value="HsaA"/>
    <property type="match status" value="1"/>
</dbReference>
<feature type="domain" description="Acyl-CoA oxidase/dehydrogenase middle" evidence="8">
    <location>
        <begin position="121"/>
        <end position="216"/>
    </location>
</feature>
<comment type="caution">
    <text evidence="10">The sequence shown here is derived from an EMBL/GenBank/DDBJ whole genome shotgun (WGS) entry which is preliminary data.</text>
</comment>
<dbReference type="SUPFAM" id="SSF47203">
    <property type="entry name" value="Acyl-CoA dehydrogenase C-terminal domain-like"/>
    <property type="match status" value="1"/>
</dbReference>
<dbReference type="InterPro" id="IPR006091">
    <property type="entry name" value="Acyl-CoA_Oxase/DH_mid-dom"/>
</dbReference>
<dbReference type="PANTHER" id="PTHR48083">
    <property type="entry name" value="MEDIUM-CHAIN SPECIFIC ACYL-COA DEHYDROGENASE, MITOCHONDRIAL-RELATED"/>
    <property type="match status" value="1"/>
</dbReference>
<evidence type="ECO:0000256" key="1">
    <source>
        <dbReference type="ARBA" id="ARBA00001974"/>
    </source>
</evidence>
<keyword evidence="5 6" id="KW-0560">Oxidoreductase</keyword>
<evidence type="ECO:0000256" key="5">
    <source>
        <dbReference type="ARBA" id="ARBA00023002"/>
    </source>
</evidence>
<dbReference type="PANTHER" id="PTHR48083:SF1">
    <property type="entry name" value="DEHYDROGENASE, PUTATIVE (AFU_ORTHOLOGUE AFUA_7G06510)-RELATED"/>
    <property type="match status" value="1"/>
</dbReference>